<dbReference type="Proteomes" id="UP000012488">
    <property type="component" value="Chromosome"/>
</dbReference>
<accession>A0A6B9FUP8</accession>
<dbReference type="GO" id="GO:0003743">
    <property type="term" value="F:translation initiation factor activity"/>
    <property type="evidence" value="ECO:0007669"/>
    <property type="project" value="UniProtKB-KW"/>
</dbReference>
<dbReference type="AlphaFoldDB" id="A0A6B9FUP8"/>
<keyword evidence="1" id="KW-0396">Initiation factor</keyword>
<sequence length="73" mass="8328">MPALTLSSSPARQPATRASPLRTSVFRTSLLRTWLHRIRTRRALAALHPDQAQDAGLAPWELRAEIRKPFWRA</sequence>
<dbReference type="EMBL" id="CP043538">
    <property type="protein sequence ID" value="QGY04828.1"/>
    <property type="molecule type" value="Genomic_DNA"/>
</dbReference>
<reference evidence="1 2" key="1">
    <citation type="journal article" date="2012" name="Genet. Mol. Biol.">
        <title>Analysis of 16S rRNA and mxaF genes revealing insights into Methylobacterium niche-specific plant association.</title>
        <authorList>
            <person name="Dourado M.N."/>
            <person name="Andreote F.D."/>
            <person name="Dini-Andreote F."/>
            <person name="Conti R."/>
            <person name="Araujo J.M."/>
            <person name="Araujo W.L."/>
        </authorList>
    </citation>
    <scope>NUCLEOTIDE SEQUENCE [LARGE SCALE GENOMIC DNA]</scope>
    <source>
        <strain evidence="1 2">SR1.6/6</strain>
    </source>
</reference>
<organism evidence="1 2">
    <name type="scientific">Methylobacterium mesophilicum SR1.6/6</name>
    <dbReference type="NCBI Taxonomy" id="908290"/>
    <lineage>
        <taxon>Bacteria</taxon>
        <taxon>Pseudomonadati</taxon>
        <taxon>Pseudomonadota</taxon>
        <taxon>Alphaproteobacteria</taxon>
        <taxon>Hyphomicrobiales</taxon>
        <taxon>Methylobacteriaceae</taxon>
        <taxon>Methylobacterium</taxon>
    </lineage>
</organism>
<dbReference type="KEGG" id="mmes:MMSR116_25185"/>
<evidence type="ECO:0000313" key="2">
    <source>
        <dbReference type="Proteomes" id="UP000012488"/>
    </source>
</evidence>
<gene>
    <name evidence="1" type="ORF">MMSR116_25185</name>
</gene>
<keyword evidence="1" id="KW-0648">Protein biosynthesis</keyword>
<proteinExistence type="predicted"/>
<dbReference type="RefSeq" id="WP_039894042.1">
    <property type="nucleotide sequence ID" value="NZ_CP043538.1"/>
</dbReference>
<evidence type="ECO:0000313" key="1">
    <source>
        <dbReference type="EMBL" id="QGY04828.1"/>
    </source>
</evidence>
<protein>
    <submittedName>
        <fullName evidence="1">Translation initiation factor IF-2</fullName>
    </submittedName>
</protein>
<name>A0A6B9FUP8_9HYPH</name>
<reference evidence="1 2" key="2">
    <citation type="journal article" date="2013" name="Genome Announc.">
        <title>Draft Genome Sequence of Methylobacterium mesophilicum Strain SR1.6/6, Isolated from Citrus sinensis.</title>
        <authorList>
            <person name="Marinho Almeida D."/>
            <person name="Dini-Andreote F."/>
            <person name="Camargo Neves A.A."/>
            <person name="Juca Ramos R.T."/>
            <person name="Andreote F.D."/>
            <person name="Carneiro A.R."/>
            <person name="Oliveira de Souza Lima A."/>
            <person name="Caracciolo Gomes de Sa P.H."/>
            <person name="Ribeiro Barbosa M.S."/>
            <person name="Araujo W.L."/>
            <person name="Silva A."/>
        </authorList>
    </citation>
    <scope>NUCLEOTIDE SEQUENCE [LARGE SCALE GENOMIC DNA]</scope>
    <source>
        <strain evidence="1 2">SR1.6/6</strain>
    </source>
</reference>
<dbReference type="OrthoDB" id="8005167at2"/>